<accession>K8Y3Z5</accession>
<dbReference type="KEGG" id="lst:LSS_06380"/>
<dbReference type="EMBL" id="CP006694">
    <property type="protein sequence ID" value="EKT87716.1"/>
    <property type="molecule type" value="Genomic_DNA"/>
</dbReference>
<protein>
    <submittedName>
        <fullName evidence="1">Uncharacterized protein</fullName>
    </submittedName>
</protein>
<reference evidence="1 2" key="1">
    <citation type="journal article" date="2012" name="Gene">
        <title>Sequence of Leptospira santarosai serovar Shermani genome and prediction of virulence-associated genes.</title>
        <authorList>
            <person name="Chou L.F."/>
            <person name="Chen Y.T."/>
            <person name="Lu C.W."/>
            <person name="Ko Y.C."/>
            <person name="Tang C.Y."/>
            <person name="Pan M.J."/>
            <person name="Tian Y.C."/>
            <person name="Chiu C.H."/>
            <person name="Hung C.C."/>
            <person name="Yang C.W."/>
        </authorList>
    </citation>
    <scope>NUCLEOTIDE SEQUENCE [LARGE SCALE GENOMIC DNA]</scope>
    <source>
        <strain evidence="1">LT 821</strain>
    </source>
</reference>
<evidence type="ECO:0000313" key="2">
    <source>
        <dbReference type="Proteomes" id="UP000035800"/>
    </source>
</evidence>
<dbReference type="Proteomes" id="UP000035800">
    <property type="component" value="Chromosome I"/>
</dbReference>
<gene>
    <name evidence="1" type="ORF">LSS_06380</name>
</gene>
<dbReference type="STRING" id="758847.LSS_06380"/>
<name>K8Y3Z5_9LEPT</name>
<reference evidence="1 2" key="2">
    <citation type="journal article" date="2014" name="Emerg. Microbes Infect.">
        <title>Potential impact on kidney infection: a whole-genome analysis of Leptospira santarosai serovar Shermani.</title>
        <authorList>
            <person name="Chou L.F."/>
            <person name="Chen T.W."/>
            <person name="Ko Y.C."/>
            <person name="Pan M.J."/>
            <person name="Tian Y.C."/>
            <person name="Chiu C.H."/>
            <person name="Tang P."/>
            <person name="Hung C.C."/>
            <person name="Yang C.W."/>
        </authorList>
    </citation>
    <scope>NUCLEOTIDE SEQUENCE</scope>
    <source>
        <strain evidence="1 2">LT 821</strain>
    </source>
</reference>
<dbReference type="AlphaFoldDB" id="K8Y3Z5"/>
<evidence type="ECO:0000313" key="1">
    <source>
        <dbReference type="EMBL" id="EKT87716.1"/>
    </source>
</evidence>
<proteinExistence type="predicted"/>
<organism evidence="1 2">
    <name type="scientific">Leptospira santarosai serovar Shermani str. LT 821</name>
    <dbReference type="NCBI Taxonomy" id="758847"/>
    <lineage>
        <taxon>Bacteria</taxon>
        <taxon>Pseudomonadati</taxon>
        <taxon>Spirochaetota</taxon>
        <taxon>Spirochaetia</taxon>
        <taxon>Leptospirales</taxon>
        <taxon>Leptospiraceae</taxon>
        <taxon>Leptospira</taxon>
    </lineage>
</organism>
<sequence length="85" mass="10172">MVVPLLLWLFEFSFSTKKRNLNRIFDAFFENSASFLCPLKEKIFDFYEVYLSFLLFYQMDNPLLNPKTTVVEIKFPYKSLLANII</sequence>